<dbReference type="Proteomes" id="UP000306954">
    <property type="component" value="Unassembled WGS sequence"/>
</dbReference>
<evidence type="ECO:0000313" key="2">
    <source>
        <dbReference type="Proteomes" id="UP000306954"/>
    </source>
</evidence>
<organism evidence="1 2">
    <name type="scientific">Wallemia ichthyophaga</name>
    <dbReference type="NCBI Taxonomy" id="245174"/>
    <lineage>
        <taxon>Eukaryota</taxon>
        <taxon>Fungi</taxon>
        <taxon>Dikarya</taxon>
        <taxon>Basidiomycota</taxon>
        <taxon>Wallemiomycotina</taxon>
        <taxon>Wallemiomycetes</taxon>
        <taxon>Wallemiales</taxon>
        <taxon>Wallemiaceae</taxon>
        <taxon>Wallemia</taxon>
    </lineage>
</organism>
<gene>
    <name evidence="1" type="ORF">E3P90_03891</name>
</gene>
<evidence type="ECO:0000313" key="1">
    <source>
        <dbReference type="EMBL" id="TIB07840.1"/>
    </source>
</evidence>
<proteinExistence type="predicted"/>
<comment type="caution">
    <text evidence="1">The sequence shown here is derived from an EMBL/GenBank/DDBJ whole genome shotgun (WGS) entry which is preliminary data.</text>
</comment>
<sequence length="68" mass="7963">MTNKRYPSDFRIFFRPGATTQQFPNIYERLEKSTSSPKCPSLFEDAVTSYQDEPSCRWIILHVSEAML</sequence>
<reference evidence="1 2" key="1">
    <citation type="submission" date="2019-03" db="EMBL/GenBank/DDBJ databases">
        <title>Sequencing 23 genomes of Wallemia ichthyophaga.</title>
        <authorList>
            <person name="Gostincar C."/>
        </authorList>
    </citation>
    <scope>NUCLEOTIDE SEQUENCE [LARGE SCALE GENOMIC DNA]</scope>
    <source>
        <strain evidence="1 2">EXF-8621</strain>
    </source>
</reference>
<dbReference type="AlphaFoldDB" id="A0A4T0FH08"/>
<name>A0A4T0FH08_WALIC</name>
<dbReference type="EMBL" id="SPOF01000074">
    <property type="protein sequence ID" value="TIB07840.1"/>
    <property type="molecule type" value="Genomic_DNA"/>
</dbReference>
<accession>A0A4T0FH08</accession>
<protein>
    <submittedName>
        <fullName evidence="1">Uncharacterized protein</fullName>
    </submittedName>
</protein>